<evidence type="ECO:0000259" key="1">
    <source>
        <dbReference type="Pfam" id="PF24118"/>
    </source>
</evidence>
<organism evidence="2">
    <name type="scientific">Salvia splendens</name>
    <name type="common">Scarlet sage</name>
    <dbReference type="NCBI Taxonomy" id="180675"/>
    <lineage>
        <taxon>Eukaryota</taxon>
        <taxon>Viridiplantae</taxon>
        <taxon>Streptophyta</taxon>
        <taxon>Embryophyta</taxon>
        <taxon>Tracheophyta</taxon>
        <taxon>Spermatophyta</taxon>
        <taxon>Magnoliopsida</taxon>
        <taxon>eudicotyledons</taxon>
        <taxon>Gunneridae</taxon>
        <taxon>Pentapetalae</taxon>
        <taxon>asterids</taxon>
        <taxon>lamiids</taxon>
        <taxon>Lamiales</taxon>
        <taxon>Lamiaceae</taxon>
        <taxon>Nepetoideae</taxon>
        <taxon>Mentheae</taxon>
        <taxon>Salviinae</taxon>
        <taxon>Salvia</taxon>
        <taxon>Salvia subgen. Calosphace</taxon>
        <taxon>core Calosphace</taxon>
    </lineage>
</organism>
<dbReference type="PANTHER" id="PTHR38226">
    <property type="entry name" value="(WILD MALAYSIAN BANANA) HYPOTHETICAL PROTEIN"/>
    <property type="match status" value="1"/>
</dbReference>
<reference evidence="2" key="2">
    <citation type="submission" date="2020-08" db="EMBL/GenBank/DDBJ databases">
        <title>Plant Genome Project.</title>
        <authorList>
            <person name="Zhang R.-G."/>
        </authorList>
    </citation>
    <scope>NUCLEOTIDE SEQUENCE</scope>
    <source>
        <strain evidence="2">Huo1</strain>
        <tissue evidence="2">Leaf</tissue>
    </source>
</reference>
<dbReference type="PANTHER" id="PTHR38226:SF3">
    <property type="entry name" value="(WILD MALAYSIAN BANANA) HYPOTHETICAL PROTEIN"/>
    <property type="match status" value="1"/>
</dbReference>
<feature type="domain" description="DUF7392" evidence="1">
    <location>
        <begin position="98"/>
        <end position="213"/>
    </location>
</feature>
<dbReference type="InterPro" id="IPR055816">
    <property type="entry name" value="DUF7392"/>
</dbReference>
<keyword evidence="3" id="KW-1185">Reference proteome</keyword>
<gene>
    <name evidence="2" type="ORF">SASPL_130162</name>
</gene>
<dbReference type="Proteomes" id="UP000298416">
    <property type="component" value="Unassembled WGS sequence"/>
</dbReference>
<name>A0A8X8X7L6_SALSN</name>
<comment type="caution">
    <text evidence="2">The sequence shown here is derived from an EMBL/GenBank/DDBJ whole genome shotgun (WGS) entry which is preliminary data.</text>
</comment>
<dbReference type="EMBL" id="PNBA02000011">
    <property type="protein sequence ID" value="KAG6407178.1"/>
    <property type="molecule type" value="Genomic_DNA"/>
</dbReference>
<evidence type="ECO:0000313" key="2">
    <source>
        <dbReference type="EMBL" id="KAG6407178.1"/>
    </source>
</evidence>
<proteinExistence type="predicted"/>
<dbReference type="OrthoDB" id="1848500at2759"/>
<sequence length="234" mass="25817">MACYVPFNSRNLDISFFILRPTIVCADSLIDALKQFSSYTDGLGCVHSSIFTSIHGSMIVWYGAWMKRSDENKQLLIAALISVLTNLVESMAILIDHSFFEAYAGESRDGSPAAKFFTGDVVAMSSAILSGECESNALSFAYAFLAIFKDQFLKMEGAAAGVCFKSKTMPKIVGLVVWKSLHSFYTYVLASDFRNRILPYFDGFAVDIKYDVFRVAYVSAQNGLDQPLQGGLQT</sequence>
<reference evidence="2" key="1">
    <citation type="submission" date="2018-01" db="EMBL/GenBank/DDBJ databases">
        <authorList>
            <person name="Mao J.F."/>
        </authorList>
    </citation>
    <scope>NUCLEOTIDE SEQUENCE</scope>
    <source>
        <strain evidence="2">Huo1</strain>
        <tissue evidence="2">Leaf</tissue>
    </source>
</reference>
<dbReference type="Pfam" id="PF24118">
    <property type="entry name" value="DUF7392"/>
    <property type="match status" value="1"/>
</dbReference>
<accession>A0A8X8X7L6</accession>
<dbReference type="AlphaFoldDB" id="A0A8X8X7L6"/>
<protein>
    <recommendedName>
        <fullName evidence="1">DUF7392 domain-containing protein</fullName>
    </recommendedName>
</protein>
<evidence type="ECO:0000313" key="3">
    <source>
        <dbReference type="Proteomes" id="UP000298416"/>
    </source>
</evidence>